<organism evidence="2 3">
    <name type="scientific">Rotaria sordida</name>
    <dbReference type="NCBI Taxonomy" id="392033"/>
    <lineage>
        <taxon>Eukaryota</taxon>
        <taxon>Metazoa</taxon>
        <taxon>Spiralia</taxon>
        <taxon>Gnathifera</taxon>
        <taxon>Rotifera</taxon>
        <taxon>Eurotatoria</taxon>
        <taxon>Bdelloidea</taxon>
        <taxon>Philodinida</taxon>
        <taxon>Philodinidae</taxon>
        <taxon>Rotaria</taxon>
    </lineage>
</organism>
<feature type="region of interest" description="Disordered" evidence="1">
    <location>
        <begin position="1"/>
        <end position="76"/>
    </location>
</feature>
<evidence type="ECO:0000256" key="1">
    <source>
        <dbReference type="SAM" id="MobiDB-lite"/>
    </source>
</evidence>
<dbReference type="EMBL" id="CAJNOT010001731">
    <property type="protein sequence ID" value="CAF1241787.1"/>
    <property type="molecule type" value="Genomic_DNA"/>
</dbReference>
<protein>
    <recommendedName>
        <fullName evidence="4">Reverse transcriptase domain-containing protein</fullName>
    </recommendedName>
</protein>
<proteinExistence type="predicted"/>
<evidence type="ECO:0000313" key="2">
    <source>
        <dbReference type="EMBL" id="CAF1241787.1"/>
    </source>
</evidence>
<dbReference type="PANTHER" id="PTHR21301">
    <property type="entry name" value="REVERSE TRANSCRIPTASE"/>
    <property type="match status" value="1"/>
</dbReference>
<dbReference type="Proteomes" id="UP000663864">
    <property type="component" value="Unassembled WGS sequence"/>
</dbReference>
<comment type="caution">
    <text evidence="2">The sequence shown here is derived from an EMBL/GenBank/DDBJ whole genome shotgun (WGS) entry which is preliminary data.</text>
</comment>
<gene>
    <name evidence="2" type="ORF">ZHD862_LOCUS24919</name>
</gene>
<dbReference type="PANTHER" id="PTHR21301:SF10">
    <property type="entry name" value="REVERSE TRANSCRIPTASE DOMAIN-CONTAINING PROTEIN"/>
    <property type="match status" value="1"/>
</dbReference>
<accession>A0A814ZB77</accession>
<feature type="compositionally biased region" description="Basic and acidic residues" evidence="1">
    <location>
        <begin position="60"/>
        <end position="75"/>
    </location>
</feature>
<feature type="compositionally biased region" description="Low complexity" evidence="1">
    <location>
        <begin position="35"/>
        <end position="44"/>
    </location>
</feature>
<reference evidence="2" key="1">
    <citation type="submission" date="2021-02" db="EMBL/GenBank/DDBJ databases">
        <authorList>
            <person name="Nowell W R."/>
        </authorList>
    </citation>
    <scope>NUCLEOTIDE SEQUENCE</scope>
</reference>
<evidence type="ECO:0000313" key="3">
    <source>
        <dbReference type="Proteomes" id="UP000663864"/>
    </source>
</evidence>
<evidence type="ECO:0008006" key="4">
    <source>
        <dbReference type="Google" id="ProtNLM"/>
    </source>
</evidence>
<name>A0A814ZB77_9BILA</name>
<dbReference type="AlphaFoldDB" id="A0A814ZB77"/>
<feature type="compositionally biased region" description="Polar residues" evidence="1">
    <location>
        <begin position="1"/>
        <end position="15"/>
    </location>
</feature>
<sequence length="643" mass="74600">MTYQINDTTETNNISSDDELEKERHYGTTEFPYKDNSINENDWSSSDDSDNDNDNDDDKEITYHHKETSSDKNIDWSDSSYLTHDDRLQSMTRFERRQACYYQNKLQQIRQQLRNENLILRHIYKDIGYHVELSRSYPTASQNRLAKIVERVETTLNNLLHSKSITEAQHMTMKIDRSTVRMHYLNFVSDTHKEGIPVQPIMVCNNGPTIGISRYLGRLLGLLFNDANYCKKFHKAYNIIHAMEFYQKSGQLRPTTLFASFNINDLCLNFSHQQVMNALEYFFNSYITSDHLIQGMTISTILQLVRLVLDEQYFIYNYKLYRQTAGGASGSSLTIPLAYIYLFYWQQDLLQDLINKNELFSRYRDEAFITWNRSEDELRTLLTMANSQFSQPIWNITDIGATIHFRDILITNNNGLLQTSVYHEQTFEHSLLPPSFRDILQPAIKEDTWKWLRAAILKAIRYCSDGNIYYEEKNEINWQLKQHQVPAIIFNEAYQEILEDFGASVVYPPYTRSSYAIIRDHNMNFIESGGFKSTKTRGKKKWPPASLSEAEAKAVATTALAKSAAKAVEKATERLNTTKAIAKVATKLATEAAAKVAADMKGFPLKFHTIWNKYFGESPINEIRPILGTRNVKNLQRRLTNII</sequence>
<feature type="compositionally biased region" description="Acidic residues" evidence="1">
    <location>
        <begin position="45"/>
        <end position="59"/>
    </location>
</feature>